<dbReference type="InterPro" id="IPR022038">
    <property type="entry name" value="Ig-like_bact"/>
</dbReference>
<comment type="caution">
    <text evidence="4">The sequence shown here is derived from an EMBL/GenBank/DDBJ whole genome shotgun (WGS) entry which is preliminary data.</text>
</comment>
<sequence>MKKLKKSRFMAVMLSCLLLINTIITLPVHAATATNDTVNPPQLTTDKTDITTWNFGSLPSTTNGDIAATSGYYNNATTLLQLFQGTTPTKVQTGFSYSTSSLKNTGFQNPSYWLVTTSTKGFNNLVFNFTMYSAASGPRDFNTEWSTDGTNWQVFGNLNSSTQFTVKNPSAQLQNYGMKLPAAAENKDLIYIRVNKASETQTNGGTLTTSSSNIGNNINGIQLYGTKDPAFTTPAVTITPDTTNAILDVTQITLSCSDSNAQIYYTTDGTEPKTSVVGSTKLYTAPFTALSEGGFNGTSPFVVKAVAQSGTLLPSDTAISSFNQQAITSNADAKKLATGAYAWVKGIGTYLNGNATLYIQDGMKVGSGLCLYKSTTITDLSSYVGKEIYVYGKASPYNGLMEILPDTIIVRDANPVKPTPSKIMLSQLADRSYEGMLVSVDTVKLDNVAGITTTSNYSHTISQAGVQCILRANGIASSVGTTGSYVDLNSVIVNYNSGTPYNGAYLLSTNTANLAPAPTPTVEFMTASVASDTAVPLNSKVTLSTPTPGAKVTYSLNGGTSVTSTGNSVDVSIDAFQDGKATITATASDGTYTTAMQTFTYVQSQVAAVNASPENGAIAAGTQITLTSKTTGATIVYSLYANSYSDSDGTLVGTANQTYTAPITLDASAFPVRLVAKATLANYLDSNPVTLNYTAKKAVGGEKNYYGAIHGHTAENSDGQGTLAEADAYARDQGKFDFFILTDHSNSYDKAPTTDSVATIGNLNTYNTTNQQWLNGKNEAAKATTSTFLCDYAYEMTWSGGPGHINTFNTQGFVSRNNAALNNKTNDAGMKAYYDLLKNTPGSISQFNHPGPTFGNFSDFAYYDPMIDDKINLVEVGNGEGAVGSGGYFPSIDQYILALDKGWHVAPTNNGDNHKKGWGTSNTCATVVYTNDFTMAGIYQAMRDRSVWATENRDLDVTYHLSDGTNTYSMGAILDSAPATAQITVTAKNKNTATATSNIATIQLIGGGGRVIDKQTYAAGSSDVTYTYNMTAPKAGYYFVKITDNQGFNAVTAPIWLGSAAKVGITSVANNSVMPVTNEALKLTTTFFNNESTAATLKSISYTVNGDTSANQSYTLGTSIPALGTATHEFSYTPTTSGDKTVNISAVITVNGVDTTYTATSTMKVVDSDKVLYVGLDASHGNEYVSGGSYPNSMGNMMTLAAKNEVRVVQLNTSQELINACSNPKYKMIILNAPSRKTVAAWPTPTNYSPDEIAALKAFSENGNTLVIGDIADYAELNNADANTPKMNMAELQNQVLSAVGSTLREGDDEVIDDDTNGGQGYRLYPTEFNMSNPLMQGVVSGQTYSQYSGSTIYAVDPITGERTTTLPSSVSPLVFGFPTTYSAETDKDNFGYGSSKPTFPFVAFGANTQTDKGMNNAAGLYIPKYVNPNSKVATNPEEKLLAASETVVHSNGKTSLVVVAGGSFMSNFEIQVTMENSGTLPYSNYNIMDNLYKTVNPVEITNIADAKNLPDGTDVVIEGTATCDVNTQSVNTDTNKGFFDCIYAQDSTGGINLFPVASGIKEGQKARFYGKITHYQGEVELTVSKFNILDEGINKIAPADLSSKNSMLPSNTGLLVKTQGVVSNIFKDTDGTINQFTINDGTGPAIVFINGYITKGTALPFIKDGATVSVVGLASIGEVVSDSDMHARIRVRDRAEIVKVADAVEKTLSSITVTTQPTKVQYVVGQSLDLTGLVVTGTYNDGTTSPVTITSANISGFDSNTAGAKTVTVTVDGKTATFNVTVVAKALNSIAVTSQPTKTQYVVGQSLDLAGLVVTGTYNDGSKSPVTITSANISGFDSNTAGTKTVTVTVDGKTATFNVNVVASNDNTGGSTDTTKPIVNDKAKVVEVINSAAEKSTTIVDISNNTIADKEIFTAIAGKDKNVIFQKDGITWTFNGLNIKPELIKDIDLSLKTVSSDLKAKETAKAKDIVGKDVAIASFSFTYEGKLPGKADVKIFIGKEWANRTVNVLRYFADKNTYEVVGTKLATDADGYIVLTTDHCSDYIVIDNSAIDASKLPQTGSPIDFNMVVDLGALISALGVVMFLYGKRKKKFNE</sequence>
<feature type="domain" description="Ig-like" evidence="3">
    <location>
        <begin position="1796"/>
        <end position="1862"/>
    </location>
</feature>
<dbReference type="Proteomes" id="UP001623591">
    <property type="component" value="Unassembled WGS sequence"/>
</dbReference>
<dbReference type="Pfam" id="PF13287">
    <property type="entry name" value="Fn3_assoc"/>
    <property type="match status" value="1"/>
</dbReference>
<dbReference type="Gene3D" id="2.60.40.3630">
    <property type="match status" value="2"/>
</dbReference>
<evidence type="ECO:0000256" key="1">
    <source>
        <dbReference type="SAM" id="Phobius"/>
    </source>
</evidence>
<organism evidence="4 5">
    <name type="scientific">Candidatus Clostridium stratigraminis</name>
    <dbReference type="NCBI Taxonomy" id="3381661"/>
    <lineage>
        <taxon>Bacteria</taxon>
        <taxon>Bacillati</taxon>
        <taxon>Bacillota</taxon>
        <taxon>Clostridia</taxon>
        <taxon>Eubacteriales</taxon>
        <taxon>Clostridiaceae</taxon>
        <taxon>Clostridium</taxon>
    </lineage>
</organism>
<name>A0ABW8T8S7_9CLOT</name>
<evidence type="ECO:0000313" key="5">
    <source>
        <dbReference type="Proteomes" id="UP001623591"/>
    </source>
</evidence>
<feature type="signal peptide" evidence="2">
    <location>
        <begin position="1"/>
        <end position="30"/>
    </location>
</feature>
<dbReference type="EMBL" id="JBJHZZ010000030">
    <property type="protein sequence ID" value="MFL0248746.1"/>
    <property type="molecule type" value="Genomic_DNA"/>
</dbReference>
<feature type="chain" id="PRO_5047228684" evidence="2">
    <location>
        <begin position="31"/>
        <end position="2095"/>
    </location>
</feature>
<dbReference type="RefSeq" id="WP_406771171.1">
    <property type="nucleotide sequence ID" value="NZ_JBJHZZ010000030.1"/>
</dbReference>
<keyword evidence="1" id="KW-1133">Transmembrane helix</keyword>
<feature type="domain" description="Ig-like" evidence="3">
    <location>
        <begin position="1716"/>
        <end position="1783"/>
    </location>
</feature>
<feature type="transmembrane region" description="Helical" evidence="1">
    <location>
        <begin position="2066"/>
        <end position="2086"/>
    </location>
</feature>
<gene>
    <name evidence="4" type="ORF">ACJDUG_17535</name>
</gene>
<reference evidence="4 5" key="1">
    <citation type="submission" date="2024-11" db="EMBL/GenBank/DDBJ databases">
        <authorList>
            <person name="Heng Y.C."/>
            <person name="Lim A.C.H."/>
            <person name="Lee J.K.Y."/>
            <person name="Kittelmann S."/>
        </authorList>
    </citation>
    <scope>NUCLEOTIDE SEQUENCE [LARGE SCALE GENOMIC DNA]</scope>
    <source>
        <strain evidence="4 5">WILCCON 0185</strain>
    </source>
</reference>
<accession>A0ABW8T8S7</accession>
<dbReference type="Gene3D" id="3.20.20.140">
    <property type="entry name" value="Metal-dependent hydrolases"/>
    <property type="match status" value="1"/>
</dbReference>
<keyword evidence="1" id="KW-0812">Transmembrane</keyword>
<keyword evidence="2" id="KW-0732">Signal</keyword>
<evidence type="ECO:0000313" key="4">
    <source>
        <dbReference type="EMBL" id="MFL0248746.1"/>
    </source>
</evidence>
<proteinExistence type="predicted"/>
<protein>
    <submittedName>
        <fullName evidence="4">Bacterial Ig-like domain-containing protein</fullName>
    </submittedName>
</protein>
<dbReference type="InterPro" id="IPR026876">
    <property type="entry name" value="Fn3_assoc_repeat"/>
</dbReference>
<keyword evidence="1" id="KW-0472">Membrane</keyword>
<keyword evidence="5" id="KW-1185">Reference proteome</keyword>
<evidence type="ECO:0000259" key="3">
    <source>
        <dbReference type="Pfam" id="PF07523"/>
    </source>
</evidence>
<evidence type="ECO:0000256" key="2">
    <source>
        <dbReference type="SAM" id="SignalP"/>
    </source>
</evidence>
<dbReference type="Pfam" id="PF07523">
    <property type="entry name" value="Big_3"/>
    <property type="match status" value="2"/>
</dbReference>